<feature type="compositionally biased region" description="Acidic residues" evidence="5">
    <location>
        <begin position="877"/>
        <end position="887"/>
    </location>
</feature>
<feature type="compositionally biased region" description="Basic and acidic residues" evidence="5">
    <location>
        <begin position="92"/>
        <end position="111"/>
    </location>
</feature>
<feature type="region of interest" description="Disordered" evidence="5">
    <location>
        <begin position="1"/>
        <end position="300"/>
    </location>
</feature>
<evidence type="ECO:0000313" key="7">
    <source>
        <dbReference type="EMBL" id="KAL1585982.1"/>
    </source>
</evidence>
<dbReference type="InterPro" id="IPR003891">
    <property type="entry name" value="Initiation_fac_eIF4g_MI"/>
</dbReference>
<evidence type="ECO:0000256" key="3">
    <source>
        <dbReference type="ARBA" id="ARBA00023242"/>
    </source>
</evidence>
<comment type="similarity">
    <text evidence="2">Belongs to the CWC22 family.</text>
</comment>
<dbReference type="SUPFAM" id="SSF48371">
    <property type="entry name" value="ARM repeat"/>
    <property type="match status" value="1"/>
</dbReference>
<dbReference type="Proteomes" id="UP000803884">
    <property type="component" value="Unassembled WGS sequence"/>
</dbReference>
<comment type="caution">
    <text evidence="7">The sequence shown here is derived from an EMBL/GenBank/DDBJ whole genome shotgun (WGS) entry which is preliminary data.</text>
</comment>
<evidence type="ECO:0000313" key="8">
    <source>
        <dbReference type="Proteomes" id="UP000803884"/>
    </source>
</evidence>
<sequence>MGRSGYPGPKLPQDLLDKVQSGGVSKRGRGQPTRKDRRKEERQAKRGGGRGPSGPQRARAIDRAAAAYAKDELDEFDESDEELASPPAKTKPVKEDTKKAGLSKPAKDAKPAKSILKKAPAAASESEAESEEEEGSEDEDFSEEENDEPARPVVSRAVRSKLEEDDDEIAALEKKLGMKGKKKSKVGDDELDWLVNGSDSEAEAGGAGKRKRPEDDEWLKEKRRKAAAKVKPVQEPESASEDGLGEDSEDMGDDAGNEDDEMDNPFSDDEVGSEDFGDFDSGDDDDESAPPPKKERENPYVAPVAKDAAPTGKYIPPSLRKAAASDEEMLKQLRRQLQGLLNRLSEANLLSILQSVEEVYQKTARQHVTSTMVDLLVSLVSDPSVLNDTFLILHAGFATALFKVVGTDFAAQILEQVIAAIDRTRRESAGEGKATLNLIGFLSYLYTFQLTGCAIVFDYIRIFLDELSETNTELLLRIIRTSGTQLRSDDPSALKDIVLLLQRSVAEKGEANLSVRTKFMIETINNLKNNRMKTGVSASQVSAEHTTRMKKTLGTLSARTTKATEPLRISLADIRDSEKKGKWWLVGASYHDPAKLVNGTSEKPTRLKQDDIDAGYESETPGNVSLTKLAKAQGMNTDVRRAIFISMLGASDFKDAHMRLLKLHLKNKQQLEIPRVLLHCASAEKVYNPYYTFIARKLCSDRKIRKAFQFALWDVFRRMGEKAEGDDDEDMEIEAGEQMTTSKIVNLAKLYGSLIADGGLSIAVLRTVNFTYMKAKTRTFSEVLLTTVLLQAHKRAATKGDKAAFKVEFERLVKEAFVQAGSRPEMVQSLRLFMETTVASAEIANGKSERKAVRNGSEHAVQALAESAAKAPAIALSDDEDEQMSDY</sequence>
<reference evidence="7 8" key="1">
    <citation type="journal article" date="2020" name="Microbiol. Resour. Announc.">
        <title>Draft Genome Sequence of a Cladosporium Species Isolated from the Mesophotic Ascidian Didemnum maculosum.</title>
        <authorList>
            <person name="Gioti A."/>
            <person name="Siaperas R."/>
            <person name="Nikolaivits E."/>
            <person name="Le Goff G."/>
            <person name="Ouazzani J."/>
            <person name="Kotoulas G."/>
            <person name="Topakas E."/>
        </authorList>
    </citation>
    <scope>NUCLEOTIDE SEQUENCE [LARGE SCALE GENOMIC DNA]</scope>
    <source>
        <strain evidence="7 8">TM138-S3</strain>
    </source>
</reference>
<dbReference type="GO" id="GO:0003723">
    <property type="term" value="F:RNA binding"/>
    <property type="evidence" value="ECO:0007669"/>
    <property type="project" value="InterPro"/>
</dbReference>
<keyword evidence="4" id="KW-0175">Coiled coil</keyword>
<comment type="subcellular location">
    <subcellularLocation>
        <location evidence="1">Nucleus</location>
        <location evidence="1">Nucleolus</location>
    </subcellularLocation>
</comment>
<dbReference type="FunFam" id="1.25.40.180:FF:000050">
    <property type="entry name" value="Nuclear protein (Sgd1), putative"/>
    <property type="match status" value="1"/>
</dbReference>
<accession>A0AB34KQE2</accession>
<dbReference type="InterPro" id="IPR050781">
    <property type="entry name" value="CWC22_splicing_factor"/>
</dbReference>
<protein>
    <recommendedName>
        <fullName evidence="6">MI domain-containing protein</fullName>
    </recommendedName>
</protein>
<feature type="compositionally biased region" description="Acidic residues" evidence="5">
    <location>
        <begin position="72"/>
        <end position="83"/>
    </location>
</feature>
<proteinExistence type="inferred from homology"/>
<feature type="compositionally biased region" description="Low complexity" evidence="5">
    <location>
        <begin position="53"/>
        <end position="68"/>
    </location>
</feature>
<dbReference type="GeneID" id="96006168"/>
<dbReference type="GO" id="GO:0005730">
    <property type="term" value="C:nucleolus"/>
    <property type="evidence" value="ECO:0007669"/>
    <property type="project" value="UniProtKB-SubCell"/>
</dbReference>
<dbReference type="AlphaFoldDB" id="A0AB34KQE2"/>
<dbReference type="InterPro" id="IPR016024">
    <property type="entry name" value="ARM-type_fold"/>
</dbReference>
<evidence type="ECO:0000256" key="5">
    <source>
        <dbReference type="SAM" id="MobiDB-lite"/>
    </source>
</evidence>
<dbReference type="PANTHER" id="PTHR18034:SF4">
    <property type="entry name" value="NUCLEOLAR MIF4G DOMAIN-CONTAINING PROTEIN 1"/>
    <property type="match status" value="1"/>
</dbReference>
<dbReference type="SMART" id="SM00544">
    <property type="entry name" value="MA3"/>
    <property type="match status" value="1"/>
</dbReference>
<keyword evidence="8" id="KW-1185">Reference proteome</keyword>
<feature type="coiled-coil region" evidence="4">
    <location>
        <begin position="323"/>
        <end position="350"/>
    </location>
</feature>
<dbReference type="Pfam" id="PF02847">
    <property type="entry name" value="MA3"/>
    <property type="match status" value="1"/>
</dbReference>
<gene>
    <name evidence="7" type="ORF">WHR41_04724</name>
</gene>
<dbReference type="PANTHER" id="PTHR18034">
    <property type="entry name" value="CELL CYCLE CONTROL PROTEIN CWF22-RELATED"/>
    <property type="match status" value="1"/>
</dbReference>
<dbReference type="Gene3D" id="1.25.40.180">
    <property type="match status" value="1"/>
</dbReference>
<dbReference type="InterPro" id="IPR003890">
    <property type="entry name" value="MIF4G-like_typ-3"/>
</dbReference>
<dbReference type="GO" id="GO:0042274">
    <property type="term" value="P:ribosomal small subunit biogenesis"/>
    <property type="evidence" value="ECO:0007669"/>
    <property type="project" value="TreeGrafter"/>
</dbReference>
<evidence type="ECO:0000256" key="4">
    <source>
        <dbReference type="SAM" id="Coils"/>
    </source>
</evidence>
<feature type="domain" description="MI" evidence="6">
    <location>
        <begin position="638"/>
        <end position="770"/>
    </location>
</feature>
<evidence type="ECO:0000259" key="6">
    <source>
        <dbReference type="PROSITE" id="PS51366"/>
    </source>
</evidence>
<dbReference type="PROSITE" id="PS51366">
    <property type="entry name" value="MI"/>
    <property type="match status" value="1"/>
</dbReference>
<evidence type="ECO:0000256" key="1">
    <source>
        <dbReference type="ARBA" id="ARBA00004604"/>
    </source>
</evidence>
<keyword evidence="3" id="KW-0539">Nucleus</keyword>
<dbReference type="SMART" id="SM00543">
    <property type="entry name" value="MIF4G"/>
    <property type="match status" value="1"/>
</dbReference>
<feature type="compositionally biased region" description="Acidic residues" evidence="5">
    <location>
        <begin position="238"/>
        <end position="288"/>
    </location>
</feature>
<feature type="region of interest" description="Disordered" evidence="5">
    <location>
        <begin position="867"/>
        <end position="887"/>
    </location>
</feature>
<dbReference type="Pfam" id="PF02854">
    <property type="entry name" value="MIF4G"/>
    <property type="match status" value="1"/>
</dbReference>
<name>A0AB34KQE2_9PEZI</name>
<dbReference type="EMBL" id="JAAQHG020000016">
    <property type="protein sequence ID" value="KAL1585982.1"/>
    <property type="molecule type" value="Genomic_DNA"/>
</dbReference>
<evidence type="ECO:0000256" key="2">
    <source>
        <dbReference type="ARBA" id="ARBA00006856"/>
    </source>
</evidence>
<organism evidence="7 8">
    <name type="scientific">Cladosporium halotolerans</name>
    <dbReference type="NCBI Taxonomy" id="1052096"/>
    <lineage>
        <taxon>Eukaryota</taxon>
        <taxon>Fungi</taxon>
        <taxon>Dikarya</taxon>
        <taxon>Ascomycota</taxon>
        <taxon>Pezizomycotina</taxon>
        <taxon>Dothideomycetes</taxon>
        <taxon>Dothideomycetidae</taxon>
        <taxon>Cladosporiales</taxon>
        <taxon>Cladosporiaceae</taxon>
        <taxon>Cladosporium</taxon>
    </lineage>
</organism>
<feature type="compositionally biased region" description="Acidic residues" evidence="5">
    <location>
        <begin position="126"/>
        <end position="147"/>
    </location>
</feature>
<dbReference type="RefSeq" id="XP_069229087.1">
    <property type="nucleotide sequence ID" value="XM_069373330.1"/>
</dbReference>